<gene>
    <name evidence="1" type="ORF">KUF71_010312</name>
</gene>
<dbReference type="Proteomes" id="UP001219518">
    <property type="component" value="Unassembled WGS sequence"/>
</dbReference>
<dbReference type="AlphaFoldDB" id="A0AAE1LK75"/>
<evidence type="ECO:0000313" key="2">
    <source>
        <dbReference type="Proteomes" id="UP001219518"/>
    </source>
</evidence>
<reference evidence="1" key="1">
    <citation type="submission" date="2021-07" db="EMBL/GenBank/DDBJ databases">
        <authorList>
            <person name="Catto M.A."/>
            <person name="Jacobson A."/>
            <person name="Kennedy G."/>
            <person name="Labadie P."/>
            <person name="Hunt B.G."/>
            <person name="Srinivasan R."/>
        </authorList>
    </citation>
    <scope>NUCLEOTIDE SEQUENCE</scope>
    <source>
        <strain evidence="1">PL_HMW_Pooled</strain>
        <tissue evidence="1">Head</tissue>
    </source>
</reference>
<organism evidence="1 2">
    <name type="scientific">Frankliniella fusca</name>
    <dbReference type="NCBI Taxonomy" id="407009"/>
    <lineage>
        <taxon>Eukaryota</taxon>
        <taxon>Metazoa</taxon>
        <taxon>Ecdysozoa</taxon>
        <taxon>Arthropoda</taxon>
        <taxon>Hexapoda</taxon>
        <taxon>Insecta</taxon>
        <taxon>Pterygota</taxon>
        <taxon>Neoptera</taxon>
        <taxon>Paraneoptera</taxon>
        <taxon>Thysanoptera</taxon>
        <taxon>Terebrantia</taxon>
        <taxon>Thripoidea</taxon>
        <taxon>Thripidae</taxon>
        <taxon>Frankliniella</taxon>
    </lineage>
</organism>
<proteinExistence type="predicted"/>
<name>A0AAE1LK75_9NEOP</name>
<accession>A0AAE1LK75</accession>
<reference evidence="1" key="2">
    <citation type="journal article" date="2023" name="BMC Genomics">
        <title>Pest status, molecular evolution, and epigenetic factors derived from the genome assembly of Frankliniella fusca, a thysanopteran phytovirus vector.</title>
        <authorList>
            <person name="Catto M.A."/>
            <person name="Labadie P.E."/>
            <person name="Jacobson A.L."/>
            <person name="Kennedy G.G."/>
            <person name="Srinivasan R."/>
            <person name="Hunt B.G."/>
        </authorList>
    </citation>
    <scope>NUCLEOTIDE SEQUENCE</scope>
    <source>
        <strain evidence="1">PL_HMW_Pooled</strain>
    </source>
</reference>
<comment type="caution">
    <text evidence="1">The sequence shown here is derived from an EMBL/GenBank/DDBJ whole genome shotgun (WGS) entry which is preliminary data.</text>
</comment>
<protein>
    <submittedName>
        <fullName evidence="1">Large tegument protein deneddylase</fullName>
    </submittedName>
</protein>
<keyword evidence="2" id="KW-1185">Reference proteome</keyword>
<sequence length="89" mass="9803">MWITDDVVKKESKGTPSFKMIGVAEQTSYAFSEPVEVPGKQPLYKTEGSPPSSVPCPMLAMAVLHECDEDRDMKASFGIARPLRCVARQ</sequence>
<evidence type="ECO:0000313" key="1">
    <source>
        <dbReference type="EMBL" id="KAK3921097.1"/>
    </source>
</evidence>
<dbReference type="EMBL" id="JAHWGI010001033">
    <property type="protein sequence ID" value="KAK3921097.1"/>
    <property type="molecule type" value="Genomic_DNA"/>
</dbReference>